<accession>A0A9P6ZKY9</accession>
<dbReference type="AlphaFoldDB" id="A0A9P6ZKY9"/>
<dbReference type="SUPFAM" id="SSF52047">
    <property type="entry name" value="RNI-like"/>
    <property type="match status" value="1"/>
</dbReference>
<reference evidence="1" key="1">
    <citation type="journal article" date="2020" name="New Phytol.">
        <title>Comparative genomics reveals dynamic genome evolution in host specialist ectomycorrhizal fungi.</title>
        <authorList>
            <person name="Lofgren L.A."/>
            <person name="Nguyen N.H."/>
            <person name="Vilgalys R."/>
            <person name="Ruytinx J."/>
            <person name="Liao H.L."/>
            <person name="Branco S."/>
            <person name="Kuo A."/>
            <person name="LaButti K."/>
            <person name="Lipzen A."/>
            <person name="Andreopoulos W."/>
            <person name="Pangilinan J."/>
            <person name="Riley R."/>
            <person name="Hundley H."/>
            <person name="Na H."/>
            <person name="Barry K."/>
            <person name="Grigoriev I.V."/>
            <person name="Stajich J.E."/>
            <person name="Kennedy P.G."/>
        </authorList>
    </citation>
    <scope>NUCLEOTIDE SEQUENCE</scope>
    <source>
        <strain evidence="1">DOB743</strain>
    </source>
</reference>
<keyword evidence="2" id="KW-1185">Reference proteome</keyword>
<dbReference type="OrthoDB" id="3237066at2759"/>
<comment type="caution">
    <text evidence="1">The sequence shown here is derived from an EMBL/GenBank/DDBJ whole genome shotgun (WGS) entry which is preliminary data.</text>
</comment>
<sequence length="262" mass="28994">MSQRNLPPSKTAKHSSIRRSLELDKFPSLHSWRNPQSVTYCQSLYPVAGTLPSQRRRILEACPCLQNLVLRYSGPLAGLSRQVSLPLLKQLHYGYSCVGDDVGLFSGLHAPNLITLSLEARSLSTAYSPTQDDGEDDIDRLLKYCATHFLFPKLQKLSLYNVNAAVNTFALLMDATPTLLHLLLHRTPNALPALLPIQKSLAGAGVPCPALESIYIFPSSHKDSLIVTLKERSKSCPRFAEWLCEEMLEGGITVFFGCSRVV</sequence>
<protein>
    <submittedName>
        <fullName evidence="1">Uncharacterized protein</fullName>
    </submittedName>
</protein>
<dbReference type="InterPro" id="IPR032675">
    <property type="entry name" value="LRR_dom_sf"/>
</dbReference>
<evidence type="ECO:0000313" key="1">
    <source>
        <dbReference type="EMBL" id="KAG1770784.1"/>
    </source>
</evidence>
<dbReference type="EMBL" id="JABBWD010000063">
    <property type="protein sequence ID" value="KAG1770784.1"/>
    <property type="molecule type" value="Genomic_DNA"/>
</dbReference>
<proteinExistence type="predicted"/>
<gene>
    <name evidence="1" type="ORF">EV702DRAFT_1202255</name>
</gene>
<name>A0A9P6ZKY9_9AGAM</name>
<dbReference type="Gene3D" id="3.80.10.10">
    <property type="entry name" value="Ribonuclease Inhibitor"/>
    <property type="match status" value="1"/>
</dbReference>
<organism evidence="1 2">
    <name type="scientific">Suillus placidus</name>
    <dbReference type="NCBI Taxonomy" id="48579"/>
    <lineage>
        <taxon>Eukaryota</taxon>
        <taxon>Fungi</taxon>
        <taxon>Dikarya</taxon>
        <taxon>Basidiomycota</taxon>
        <taxon>Agaricomycotina</taxon>
        <taxon>Agaricomycetes</taxon>
        <taxon>Agaricomycetidae</taxon>
        <taxon>Boletales</taxon>
        <taxon>Suillineae</taxon>
        <taxon>Suillaceae</taxon>
        <taxon>Suillus</taxon>
    </lineage>
</organism>
<evidence type="ECO:0000313" key="2">
    <source>
        <dbReference type="Proteomes" id="UP000714275"/>
    </source>
</evidence>
<dbReference type="Proteomes" id="UP000714275">
    <property type="component" value="Unassembled WGS sequence"/>
</dbReference>